<dbReference type="GO" id="GO:0008168">
    <property type="term" value="F:methyltransferase activity"/>
    <property type="evidence" value="ECO:0007669"/>
    <property type="project" value="UniProtKB-KW"/>
</dbReference>
<dbReference type="InterPro" id="IPR036388">
    <property type="entry name" value="WH-like_DNA-bd_sf"/>
</dbReference>
<accession>A0A6G4X2Y9</accession>
<evidence type="ECO:0000313" key="8">
    <source>
        <dbReference type="Proteomes" id="UP000477722"/>
    </source>
</evidence>
<feature type="region of interest" description="Disordered" evidence="4">
    <location>
        <begin position="339"/>
        <end position="376"/>
    </location>
</feature>
<sequence>MPGQPAPAVTRQTLLDTLQAFKRTSLLRAGVELGVFDALADGPLGAEELAGAVGAPARAVRVLLGASAACGLLGCADGRYALPEGGAELLVSSSPQFAGHAVRINASDWEWEAMRDLAAAVRKGGTLLAPDATEPGFGYWRDFAADGTFVTRASAAVLAEENRDWAEARPEPRVLDVGCGHALFGLDFALRHPGAVVHGLDRPDVLEAARARAGELGLAERTVFLAGDAFTATLDGPYDLVVAANLLPLFPEDEGTALLRRLAGALRPGGRLVTVGFAVDGGPPEAEHAAHLLSLLMLVATPGGEAHSLAATRRMLAGAGLAEVSARRVDPLPVHVVTAEPAADGAVDEPLDESVDEPLDEPVGATNPDPEEGAGR</sequence>
<proteinExistence type="predicted"/>
<keyword evidence="1 7" id="KW-0489">Methyltransferase</keyword>
<dbReference type="InterPro" id="IPR012967">
    <property type="entry name" value="COMT_dimerisation"/>
</dbReference>
<dbReference type="InterPro" id="IPR036390">
    <property type="entry name" value="WH_DNA-bd_sf"/>
</dbReference>
<dbReference type="Proteomes" id="UP000477722">
    <property type="component" value="Unassembled WGS sequence"/>
</dbReference>
<evidence type="ECO:0000256" key="1">
    <source>
        <dbReference type="ARBA" id="ARBA00022603"/>
    </source>
</evidence>
<dbReference type="Pfam" id="PF08100">
    <property type="entry name" value="Dimerisation"/>
    <property type="match status" value="1"/>
</dbReference>
<dbReference type="PANTHER" id="PTHR43712:SF2">
    <property type="entry name" value="O-METHYLTRANSFERASE CICE"/>
    <property type="match status" value="1"/>
</dbReference>
<dbReference type="AlphaFoldDB" id="A0A6G4X2Y9"/>
<dbReference type="RefSeq" id="WP_165301254.1">
    <property type="nucleotide sequence ID" value="NZ_JAAKZZ010000328.1"/>
</dbReference>
<dbReference type="InterPro" id="IPR029063">
    <property type="entry name" value="SAM-dependent_MTases_sf"/>
</dbReference>
<evidence type="ECO:0000259" key="6">
    <source>
        <dbReference type="Pfam" id="PF13649"/>
    </source>
</evidence>
<dbReference type="InterPro" id="IPR041698">
    <property type="entry name" value="Methyltransf_25"/>
</dbReference>
<feature type="compositionally biased region" description="Acidic residues" evidence="4">
    <location>
        <begin position="346"/>
        <end position="360"/>
    </location>
</feature>
<name>A0A6G4X2Y9_9ACTN</name>
<keyword evidence="2 7" id="KW-0808">Transferase</keyword>
<protein>
    <submittedName>
        <fullName evidence="7">Methyltransferase domain-containing protein</fullName>
    </submittedName>
</protein>
<dbReference type="Gene3D" id="3.40.50.150">
    <property type="entry name" value="Vaccinia Virus protein VP39"/>
    <property type="match status" value="1"/>
</dbReference>
<feature type="domain" description="Methyltransferase" evidence="6">
    <location>
        <begin position="174"/>
        <end position="270"/>
    </location>
</feature>
<evidence type="ECO:0000256" key="3">
    <source>
        <dbReference type="ARBA" id="ARBA00022691"/>
    </source>
</evidence>
<dbReference type="GO" id="GO:0046983">
    <property type="term" value="F:protein dimerization activity"/>
    <property type="evidence" value="ECO:0007669"/>
    <property type="project" value="InterPro"/>
</dbReference>
<keyword evidence="3" id="KW-0949">S-adenosyl-L-methionine</keyword>
<dbReference type="Gene3D" id="1.10.10.10">
    <property type="entry name" value="Winged helix-like DNA-binding domain superfamily/Winged helix DNA-binding domain"/>
    <property type="match status" value="1"/>
</dbReference>
<dbReference type="GO" id="GO:0032259">
    <property type="term" value="P:methylation"/>
    <property type="evidence" value="ECO:0007669"/>
    <property type="project" value="UniProtKB-KW"/>
</dbReference>
<keyword evidence="8" id="KW-1185">Reference proteome</keyword>
<dbReference type="PROSITE" id="PS51683">
    <property type="entry name" value="SAM_OMT_II"/>
    <property type="match status" value="1"/>
</dbReference>
<dbReference type="EMBL" id="JAAKZZ010000328">
    <property type="protein sequence ID" value="NGO71623.1"/>
    <property type="molecule type" value="Genomic_DNA"/>
</dbReference>
<evidence type="ECO:0000256" key="2">
    <source>
        <dbReference type="ARBA" id="ARBA00022679"/>
    </source>
</evidence>
<gene>
    <name evidence="7" type="ORF">G5C65_25385</name>
</gene>
<comment type="caution">
    <text evidence="7">The sequence shown here is derived from an EMBL/GenBank/DDBJ whole genome shotgun (WGS) entry which is preliminary data.</text>
</comment>
<dbReference type="CDD" id="cd02440">
    <property type="entry name" value="AdoMet_MTases"/>
    <property type="match status" value="1"/>
</dbReference>
<feature type="domain" description="O-methyltransferase dimerisation" evidence="5">
    <location>
        <begin position="16"/>
        <end position="84"/>
    </location>
</feature>
<reference evidence="7 8" key="1">
    <citation type="submission" date="2020-02" db="EMBL/GenBank/DDBJ databases">
        <title>Whole-genome analyses of novel actinobacteria.</title>
        <authorList>
            <person name="Sahin N."/>
            <person name="Tatar D."/>
        </authorList>
    </citation>
    <scope>NUCLEOTIDE SEQUENCE [LARGE SCALE GENOMIC DNA]</scope>
    <source>
        <strain evidence="7 8">SB3404</strain>
    </source>
</reference>
<evidence type="ECO:0000313" key="7">
    <source>
        <dbReference type="EMBL" id="NGO71623.1"/>
    </source>
</evidence>
<evidence type="ECO:0000259" key="5">
    <source>
        <dbReference type="Pfam" id="PF08100"/>
    </source>
</evidence>
<dbReference type="Pfam" id="PF13649">
    <property type="entry name" value="Methyltransf_25"/>
    <property type="match status" value="1"/>
</dbReference>
<dbReference type="PANTHER" id="PTHR43712">
    <property type="entry name" value="PUTATIVE (AFU_ORTHOLOGUE AFUA_4G14580)-RELATED"/>
    <property type="match status" value="1"/>
</dbReference>
<evidence type="ECO:0000256" key="4">
    <source>
        <dbReference type="SAM" id="MobiDB-lite"/>
    </source>
</evidence>
<dbReference type="SUPFAM" id="SSF46785">
    <property type="entry name" value="Winged helix' DNA-binding domain"/>
    <property type="match status" value="1"/>
</dbReference>
<dbReference type="SUPFAM" id="SSF53335">
    <property type="entry name" value="S-adenosyl-L-methionine-dependent methyltransferases"/>
    <property type="match status" value="1"/>
</dbReference>
<organism evidence="7 8">
    <name type="scientific">Streptomyces boncukensis</name>
    <dbReference type="NCBI Taxonomy" id="2711219"/>
    <lineage>
        <taxon>Bacteria</taxon>
        <taxon>Bacillati</taxon>
        <taxon>Actinomycetota</taxon>
        <taxon>Actinomycetes</taxon>
        <taxon>Kitasatosporales</taxon>
        <taxon>Streptomycetaceae</taxon>
        <taxon>Streptomyces</taxon>
    </lineage>
</organism>
<dbReference type="InterPro" id="IPR016461">
    <property type="entry name" value="COMT-like"/>
</dbReference>